<dbReference type="GO" id="GO:0030687">
    <property type="term" value="C:preribosome, large subunit precursor"/>
    <property type="evidence" value="ECO:0007669"/>
    <property type="project" value="TreeGrafter"/>
</dbReference>
<gene>
    <name evidence="3" type="ORF">HYDPIDRAFT_103853</name>
</gene>
<evidence type="ECO:0000313" key="4">
    <source>
        <dbReference type="Proteomes" id="UP000053820"/>
    </source>
</evidence>
<dbReference type="HOGENOM" id="CLU_2078592_0_0_1"/>
<sequence length="118" mass="12823">RVIMVERKEKEDKGRIRDVIGGWGGESERSLRKVAQRGVVKLFNTIQQSQIAAAAAEEASKATRGSGKPSLPAPSLKKQDKGKKAKQKDNVIGRGKEAAVDMDNFFDMIRSGGIVSKV</sequence>
<dbReference type="Proteomes" id="UP000053820">
    <property type="component" value="Unassembled WGS sequence"/>
</dbReference>
<accession>A0A0C9VJX8</accession>
<proteinExistence type="inferred from homology"/>
<evidence type="ECO:0000313" key="3">
    <source>
        <dbReference type="EMBL" id="KIJ57780.1"/>
    </source>
</evidence>
<dbReference type="EMBL" id="KN840120">
    <property type="protein sequence ID" value="KIJ57780.1"/>
    <property type="molecule type" value="Genomic_DNA"/>
</dbReference>
<reference evidence="3 4" key="1">
    <citation type="submission" date="2014-04" db="EMBL/GenBank/DDBJ databases">
        <title>Evolutionary Origins and Diversification of the Mycorrhizal Mutualists.</title>
        <authorList>
            <consortium name="DOE Joint Genome Institute"/>
            <consortium name="Mycorrhizal Genomics Consortium"/>
            <person name="Kohler A."/>
            <person name="Kuo A."/>
            <person name="Nagy L.G."/>
            <person name="Floudas D."/>
            <person name="Copeland A."/>
            <person name="Barry K.W."/>
            <person name="Cichocki N."/>
            <person name="Veneault-Fourrey C."/>
            <person name="LaButti K."/>
            <person name="Lindquist E.A."/>
            <person name="Lipzen A."/>
            <person name="Lundell T."/>
            <person name="Morin E."/>
            <person name="Murat C."/>
            <person name="Riley R."/>
            <person name="Ohm R."/>
            <person name="Sun H."/>
            <person name="Tunlid A."/>
            <person name="Henrissat B."/>
            <person name="Grigoriev I.V."/>
            <person name="Hibbett D.S."/>
            <person name="Martin F."/>
        </authorList>
    </citation>
    <scope>NUCLEOTIDE SEQUENCE [LARGE SCALE GENOMIC DNA]</scope>
    <source>
        <strain evidence="3 4">MD-312</strain>
    </source>
</reference>
<feature type="region of interest" description="Disordered" evidence="2">
    <location>
        <begin position="54"/>
        <end position="95"/>
    </location>
</feature>
<evidence type="ECO:0000256" key="2">
    <source>
        <dbReference type="SAM" id="MobiDB-lite"/>
    </source>
</evidence>
<dbReference type="PANTHER" id="PTHR13245:SF14">
    <property type="entry name" value="RRP15-LIKE PROTEIN"/>
    <property type="match status" value="1"/>
</dbReference>
<dbReference type="GO" id="GO:0000460">
    <property type="term" value="P:maturation of 5.8S rRNA"/>
    <property type="evidence" value="ECO:0007669"/>
    <property type="project" value="TreeGrafter"/>
</dbReference>
<dbReference type="Pfam" id="PF07890">
    <property type="entry name" value="Rrp15p"/>
    <property type="match status" value="1"/>
</dbReference>
<organism evidence="3 4">
    <name type="scientific">Hydnomerulius pinastri MD-312</name>
    <dbReference type="NCBI Taxonomy" id="994086"/>
    <lineage>
        <taxon>Eukaryota</taxon>
        <taxon>Fungi</taxon>
        <taxon>Dikarya</taxon>
        <taxon>Basidiomycota</taxon>
        <taxon>Agaricomycotina</taxon>
        <taxon>Agaricomycetes</taxon>
        <taxon>Agaricomycetidae</taxon>
        <taxon>Boletales</taxon>
        <taxon>Boletales incertae sedis</taxon>
        <taxon>Leucogyrophana</taxon>
    </lineage>
</organism>
<evidence type="ECO:0000256" key="1">
    <source>
        <dbReference type="ARBA" id="ARBA00007462"/>
    </source>
</evidence>
<dbReference type="AlphaFoldDB" id="A0A0C9VJX8"/>
<dbReference type="GO" id="GO:0000470">
    <property type="term" value="P:maturation of LSU-rRNA"/>
    <property type="evidence" value="ECO:0007669"/>
    <property type="project" value="TreeGrafter"/>
</dbReference>
<dbReference type="PANTHER" id="PTHR13245">
    <property type="entry name" value="RRP15-LIKE PROTEIN"/>
    <property type="match status" value="1"/>
</dbReference>
<keyword evidence="4" id="KW-1185">Reference proteome</keyword>
<feature type="non-terminal residue" evidence="3">
    <location>
        <position position="1"/>
    </location>
</feature>
<comment type="similarity">
    <text evidence="1">Belongs to the RRP15 family.</text>
</comment>
<dbReference type="InterPro" id="IPR012459">
    <property type="entry name" value="Rrp15"/>
</dbReference>
<evidence type="ECO:0008006" key="5">
    <source>
        <dbReference type="Google" id="ProtNLM"/>
    </source>
</evidence>
<protein>
    <recommendedName>
        <fullName evidence="5">Rrp15p-domain-containing protein</fullName>
    </recommendedName>
</protein>
<dbReference type="OrthoDB" id="20949at2759"/>
<name>A0A0C9VJX8_9AGAM</name>